<dbReference type="AlphaFoldDB" id="A0AAV7SSX3"/>
<reference evidence="2" key="1">
    <citation type="journal article" date="2022" name="bioRxiv">
        <title>Sequencing and chromosome-scale assembly of the giantPleurodeles waltlgenome.</title>
        <authorList>
            <person name="Brown T."/>
            <person name="Elewa A."/>
            <person name="Iarovenko S."/>
            <person name="Subramanian E."/>
            <person name="Araus A.J."/>
            <person name="Petzold A."/>
            <person name="Susuki M."/>
            <person name="Suzuki K.-i.T."/>
            <person name="Hayashi T."/>
            <person name="Toyoda A."/>
            <person name="Oliveira C."/>
            <person name="Osipova E."/>
            <person name="Leigh N.D."/>
            <person name="Simon A."/>
            <person name="Yun M.H."/>
        </authorList>
    </citation>
    <scope>NUCLEOTIDE SEQUENCE</scope>
    <source>
        <strain evidence="2">20211129_DDA</strain>
        <tissue evidence="2">Liver</tissue>
    </source>
</reference>
<keyword evidence="3" id="KW-1185">Reference proteome</keyword>
<name>A0AAV7SSX3_PLEWA</name>
<organism evidence="2 3">
    <name type="scientific">Pleurodeles waltl</name>
    <name type="common">Iberian ribbed newt</name>
    <dbReference type="NCBI Taxonomy" id="8319"/>
    <lineage>
        <taxon>Eukaryota</taxon>
        <taxon>Metazoa</taxon>
        <taxon>Chordata</taxon>
        <taxon>Craniata</taxon>
        <taxon>Vertebrata</taxon>
        <taxon>Euteleostomi</taxon>
        <taxon>Amphibia</taxon>
        <taxon>Batrachia</taxon>
        <taxon>Caudata</taxon>
        <taxon>Salamandroidea</taxon>
        <taxon>Salamandridae</taxon>
        <taxon>Pleurodelinae</taxon>
        <taxon>Pleurodeles</taxon>
    </lineage>
</organism>
<gene>
    <name evidence="2" type="ORF">NDU88_007617</name>
</gene>
<dbReference type="Proteomes" id="UP001066276">
    <property type="component" value="Chromosome 4_2"/>
</dbReference>
<feature type="chain" id="PRO_5043832360" evidence="1">
    <location>
        <begin position="20"/>
        <end position="101"/>
    </location>
</feature>
<evidence type="ECO:0000313" key="3">
    <source>
        <dbReference type="Proteomes" id="UP001066276"/>
    </source>
</evidence>
<protein>
    <submittedName>
        <fullName evidence="2">Uncharacterized protein</fullName>
    </submittedName>
</protein>
<accession>A0AAV7SSX3</accession>
<evidence type="ECO:0000256" key="1">
    <source>
        <dbReference type="SAM" id="SignalP"/>
    </source>
</evidence>
<comment type="caution">
    <text evidence="2">The sequence shown here is derived from an EMBL/GenBank/DDBJ whole genome shotgun (WGS) entry which is preliminary data.</text>
</comment>
<proteinExistence type="predicted"/>
<keyword evidence="1" id="KW-0732">Signal</keyword>
<feature type="signal peptide" evidence="1">
    <location>
        <begin position="1"/>
        <end position="19"/>
    </location>
</feature>
<evidence type="ECO:0000313" key="2">
    <source>
        <dbReference type="EMBL" id="KAJ1167224.1"/>
    </source>
</evidence>
<sequence length="101" mass="10458">MGPLDLHLWCVLFPPIICSHHMLPCTNPESPPLQVQTLSTGVDIIDAADAAGAAAPQVQATNRWVDIDDAAGAAAPQVQTTHQWVDLNDAAGVAGAAAPQE</sequence>
<dbReference type="EMBL" id="JANPWB010000008">
    <property type="protein sequence ID" value="KAJ1167224.1"/>
    <property type="molecule type" value="Genomic_DNA"/>
</dbReference>